<sequence>MKYGVYAAPILAPLILSACAYTPKDVADPQAITLNAALNDVADSLNDVRTRTANRDKFGLLVDEVTVTFNVNSKGTNTNKLALNVANVPVSGGILGASADNTLVAEGYRGNVIVVKFKNLATADLSKGDKDFIDKCLRNPKPGCDGVVMRERVGK</sequence>
<feature type="chain" id="PRO_5046540857" description="Lipoprotein" evidence="1">
    <location>
        <begin position="21"/>
        <end position="155"/>
    </location>
</feature>
<name>A0ABR6L386_9HYPH</name>
<organism evidence="2 3">
    <name type="scientific">Aminobacter niigataensis</name>
    <dbReference type="NCBI Taxonomy" id="83265"/>
    <lineage>
        <taxon>Bacteria</taxon>
        <taxon>Pseudomonadati</taxon>
        <taxon>Pseudomonadota</taxon>
        <taxon>Alphaproteobacteria</taxon>
        <taxon>Hyphomicrobiales</taxon>
        <taxon>Phyllobacteriaceae</taxon>
        <taxon>Aminobacter</taxon>
    </lineage>
</organism>
<dbReference type="Proteomes" id="UP000539538">
    <property type="component" value="Unassembled WGS sequence"/>
</dbReference>
<proteinExistence type="predicted"/>
<evidence type="ECO:0000256" key="1">
    <source>
        <dbReference type="SAM" id="SignalP"/>
    </source>
</evidence>
<feature type="signal peptide" evidence="1">
    <location>
        <begin position="1"/>
        <end position="20"/>
    </location>
</feature>
<evidence type="ECO:0000313" key="3">
    <source>
        <dbReference type="Proteomes" id="UP000539538"/>
    </source>
</evidence>
<dbReference type="PROSITE" id="PS51257">
    <property type="entry name" value="PROKAR_LIPOPROTEIN"/>
    <property type="match status" value="1"/>
</dbReference>
<accession>A0ABR6L386</accession>
<gene>
    <name evidence="2" type="ORF">GGQ99_003029</name>
</gene>
<evidence type="ECO:0008006" key="4">
    <source>
        <dbReference type="Google" id="ProtNLM"/>
    </source>
</evidence>
<dbReference type="EMBL" id="JACHOT010000003">
    <property type="protein sequence ID" value="MBB4651266.1"/>
    <property type="molecule type" value="Genomic_DNA"/>
</dbReference>
<reference evidence="2 3" key="1">
    <citation type="submission" date="2020-08" db="EMBL/GenBank/DDBJ databases">
        <title>Genomic Encyclopedia of Type Strains, Phase IV (KMG-IV): sequencing the most valuable type-strain genomes for metagenomic binning, comparative biology and taxonomic classification.</title>
        <authorList>
            <person name="Goeker M."/>
        </authorList>
    </citation>
    <scope>NUCLEOTIDE SEQUENCE [LARGE SCALE GENOMIC DNA]</scope>
    <source>
        <strain evidence="2 3">DSM 7050</strain>
    </source>
</reference>
<keyword evidence="1" id="KW-0732">Signal</keyword>
<comment type="caution">
    <text evidence="2">The sequence shown here is derived from an EMBL/GenBank/DDBJ whole genome shotgun (WGS) entry which is preliminary data.</text>
</comment>
<evidence type="ECO:0000313" key="2">
    <source>
        <dbReference type="EMBL" id="MBB4651266.1"/>
    </source>
</evidence>
<protein>
    <recommendedName>
        <fullName evidence="4">Lipoprotein</fullName>
    </recommendedName>
</protein>
<keyword evidence="3" id="KW-1185">Reference proteome</keyword>
<dbReference type="RefSeq" id="WP_183263131.1">
    <property type="nucleotide sequence ID" value="NZ_BAAAVZ010000015.1"/>
</dbReference>